<comment type="caution">
    <text evidence="1">The sequence shown here is derived from an EMBL/GenBank/DDBJ whole genome shotgun (WGS) entry which is preliminary data.</text>
</comment>
<sequence>MEAILSERAKGLQERNILREQSGFYRGIIWPRSSPTLTTNGTRLQDYYIPKILAISSIIELAETVKFGVNKGRSNHTERILRRYKVKNADSLIFKSVQSLGYSRISRFLPLLFKRLPRSPCDLSLSELRLKFKDILKIFANLGQSKLLMLRKCQITDIICDPIVKQKYCQTLKLVSPPNLGRANYSDLVDANCKALDHESPELRDLLECTISLSPEIPHLHIDGYFTKTEIHQLKEELGLSHVTISGFARKGRGMYIISK</sequence>
<organism evidence="1 2">
    <name type="scientific">Euplotes crassus</name>
    <dbReference type="NCBI Taxonomy" id="5936"/>
    <lineage>
        <taxon>Eukaryota</taxon>
        <taxon>Sar</taxon>
        <taxon>Alveolata</taxon>
        <taxon>Ciliophora</taxon>
        <taxon>Intramacronucleata</taxon>
        <taxon>Spirotrichea</taxon>
        <taxon>Hypotrichia</taxon>
        <taxon>Euplotida</taxon>
        <taxon>Euplotidae</taxon>
        <taxon>Moneuplotes</taxon>
    </lineage>
</organism>
<name>A0AAD1X658_EUPCR</name>
<evidence type="ECO:0000313" key="2">
    <source>
        <dbReference type="Proteomes" id="UP001295684"/>
    </source>
</evidence>
<keyword evidence="2" id="KW-1185">Reference proteome</keyword>
<dbReference type="Proteomes" id="UP001295684">
    <property type="component" value="Unassembled WGS sequence"/>
</dbReference>
<dbReference type="AlphaFoldDB" id="A0AAD1X658"/>
<gene>
    <name evidence="1" type="ORF">ECRASSUSDP1_LOCUS371</name>
</gene>
<accession>A0AAD1X658</accession>
<proteinExistence type="predicted"/>
<protein>
    <submittedName>
        <fullName evidence="1">Uncharacterized protein</fullName>
    </submittedName>
</protein>
<reference evidence="1" key="1">
    <citation type="submission" date="2023-07" db="EMBL/GenBank/DDBJ databases">
        <authorList>
            <consortium name="AG Swart"/>
            <person name="Singh M."/>
            <person name="Singh A."/>
            <person name="Seah K."/>
            <person name="Emmerich C."/>
        </authorList>
    </citation>
    <scope>NUCLEOTIDE SEQUENCE</scope>
    <source>
        <strain evidence="1">DP1</strain>
    </source>
</reference>
<dbReference type="EMBL" id="CAMPGE010000341">
    <property type="protein sequence ID" value="CAI2359086.1"/>
    <property type="molecule type" value="Genomic_DNA"/>
</dbReference>
<evidence type="ECO:0000313" key="1">
    <source>
        <dbReference type="EMBL" id="CAI2359086.1"/>
    </source>
</evidence>